<sequence length="449" mass="47477">MIGVSRTAGFLTGLLAPALLAGAAWAAASIQTLTSPGGKDYWLVEEASIPMVAMEISFVGGASTEPDGKLGASNFLAAMLDEGAGDMESLAFSTRAELLAANFSFSAGQDAFSVSARMLSENLDESAVLLRTAIAEPRFDEEPMRRVRGQIVSSLRSAETDPNALASRAWFGAAFPDHPYGRPGDGTIETVSALDADDLRAAHRRLLTREGAVIGIVGDVTPEKAGEMVDMLLAGLPEAAPERPAMVEPDPAGAVSVVDFDAPQTTVMFGHAGPLRDDPDFIPAYVMNYILGGGGFSSRLTVEVREKRGLAYSTYSYIASLDRAGLILGGVGTANARAAESLDVIRAEWRRMAEEGVTAEELDKARRYLTGAYPLRFDSNGKIAGILVAMQRDGLPADYVTTRNALVEAVTPEDVSRVARKWLDADALRVVAVGRPEGLGEAVEPAAIQ</sequence>
<feature type="chain" id="PRO_5011473481" evidence="1">
    <location>
        <begin position="27"/>
        <end position="449"/>
    </location>
</feature>
<dbReference type="GO" id="GO:0008233">
    <property type="term" value="F:peptidase activity"/>
    <property type="evidence" value="ECO:0007669"/>
    <property type="project" value="UniProtKB-KW"/>
</dbReference>
<dbReference type="InterPro" id="IPR007863">
    <property type="entry name" value="Peptidase_M16_C"/>
</dbReference>
<dbReference type="InterPro" id="IPR050361">
    <property type="entry name" value="MPP/UQCRC_Complex"/>
</dbReference>
<dbReference type="GO" id="GO:0006508">
    <property type="term" value="P:proteolysis"/>
    <property type="evidence" value="ECO:0007669"/>
    <property type="project" value="UniProtKB-KW"/>
</dbReference>
<keyword evidence="5" id="KW-1185">Reference proteome</keyword>
<dbReference type="Pfam" id="PF05193">
    <property type="entry name" value="Peptidase_M16_C"/>
    <property type="match status" value="1"/>
</dbReference>
<dbReference type="Pfam" id="PF00675">
    <property type="entry name" value="Peptidase_M16"/>
    <property type="match status" value="1"/>
</dbReference>
<dbReference type="AlphaFoldDB" id="A0A1H4A5I7"/>
<dbReference type="OrthoDB" id="9811314at2"/>
<feature type="domain" description="Peptidase M16 N-terminal" evidence="2">
    <location>
        <begin position="48"/>
        <end position="183"/>
    </location>
</feature>
<evidence type="ECO:0000256" key="1">
    <source>
        <dbReference type="SAM" id="SignalP"/>
    </source>
</evidence>
<dbReference type="EMBL" id="FNQM01000004">
    <property type="protein sequence ID" value="SEA31170.1"/>
    <property type="molecule type" value="Genomic_DNA"/>
</dbReference>
<keyword evidence="1" id="KW-0732">Signal</keyword>
<dbReference type="PANTHER" id="PTHR11851:SF224">
    <property type="entry name" value="PROCESSING PROTEASE"/>
    <property type="match status" value="1"/>
</dbReference>
<dbReference type="Proteomes" id="UP000198703">
    <property type="component" value="Unassembled WGS sequence"/>
</dbReference>
<evidence type="ECO:0000259" key="2">
    <source>
        <dbReference type="Pfam" id="PF00675"/>
    </source>
</evidence>
<dbReference type="Gene3D" id="3.30.830.10">
    <property type="entry name" value="Metalloenzyme, LuxS/M16 peptidase-like"/>
    <property type="match status" value="2"/>
</dbReference>
<protein>
    <submittedName>
        <fullName evidence="4">Zinc protease</fullName>
    </submittedName>
</protein>
<name>A0A1H4A5I7_9RHOB</name>
<feature type="domain" description="Peptidase M16 C-terminal" evidence="3">
    <location>
        <begin position="194"/>
        <end position="368"/>
    </location>
</feature>
<organism evidence="4 5">
    <name type="scientific">Rubrimonas cliftonensis</name>
    <dbReference type="NCBI Taxonomy" id="89524"/>
    <lineage>
        <taxon>Bacteria</taxon>
        <taxon>Pseudomonadati</taxon>
        <taxon>Pseudomonadota</taxon>
        <taxon>Alphaproteobacteria</taxon>
        <taxon>Rhodobacterales</taxon>
        <taxon>Paracoccaceae</taxon>
        <taxon>Rubrimonas</taxon>
    </lineage>
</organism>
<evidence type="ECO:0000313" key="5">
    <source>
        <dbReference type="Proteomes" id="UP000198703"/>
    </source>
</evidence>
<accession>A0A1H4A5I7</accession>
<dbReference type="InterPro" id="IPR011249">
    <property type="entry name" value="Metalloenz_LuxS/M16"/>
</dbReference>
<evidence type="ECO:0000259" key="3">
    <source>
        <dbReference type="Pfam" id="PF05193"/>
    </source>
</evidence>
<evidence type="ECO:0000313" key="4">
    <source>
        <dbReference type="EMBL" id="SEA31170.1"/>
    </source>
</evidence>
<dbReference type="SUPFAM" id="SSF63411">
    <property type="entry name" value="LuxS/MPP-like metallohydrolase"/>
    <property type="match status" value="2"/>
</dbReference>
<proteinExistence type="predicted"/>
<reference evidence="4 5" key="1">
    <citation type="submission" date="2016-10" db="EMBL/GenBank/DDBJ databases">
        <authorList>
            <person name="de Groot N.N."/>
        </authorList>
    </citation>
    <scope>NUCLEOTIDE SEQUENCE [LARGE SCALE GENOMIC DNA]</scope>
    <source>
        <strain evidence="4 5">DSM 15345</strain>
    </source>
</reference>
<dbReference type="InterPro" id="IPR011765">
    <property type="entry name" value="Pept_M16_N"/>
</dbReference>
<dbReference type="STRING" id="89524.SAMN05444370_10476"/>
<dbReference type="GO" id="GO:0046872">
    <property type="term" value="F:metal ion binding"/>
    <property type="evidence" value="ECO:0007669"/>
    <property type="project" value="InterPro"/>
</dbReference>
<dbReference type="PANTHER" id="PTHR11851">
    <property type="entry name" value="METALLOPROTEASE"/>
    <property type="match status" value="1"/>
</dbReference>
<keyword evidence="4" id="KW-0378">Hydrolase</keyword>
<keyword evidence="4" id="KW-0645">Protease</keyword>
<gene>
    <name evidence="4" type="ORF">SAMN05444370_10476</name>
</gene>
<feature type="signal peptide" evidence="1">
    <location>
        <begin position="1"/>
        <end position="26"/>
    </location>
</feature>